<dbReference type="SUPFAM" id="SSF48264">
    <property type="entry name" value="Cytochrome P450"/>
    <property type="match status" value="1"/>
</dbReference>
<dbReference type="Proteomes" id="UP000268093">
    <property type="component" value="Unassembled WGS sequence"/>
</dbReference>
<keyword evidence="7" id="KW-1185">Reference proteome</keyword>
<dbReference type="InterPro" id="IPR036396">
    <property type="entry name" value="Cyt_P450_sf"/>
</dbReference>
<dbReference type="GO" id="GO:0004497">
    <property type="term" value="F:monooxygenase activity"/>
    <property type="evidence" value="ECO:0007669"/>
    <property type="project" value="InterPro"/>
</dbReference>
<name>A0A433B923_9FUNG</name>
<protein>
    <submittedName>
        <fullName evidence="6">Cytochrome P450</fullName>
    </submittedName>
</protein>
<dbReference type="AlphaFoldDB" id="A0A433B923"/>
<evidence type="ECO:0000313" key="6">
    <source>
        <dbReference type="EMBL" id="RUP11883.1"/>
    </source>
</evidence>
<sequence length="361" mass="41473">MKDALFDTAADAGTEIDFHDILFKYTLDSFVRIGFGTELGALKQKEKLPFAIAFDAAQTQIAQRHIFPFWQTAELANRIFRPWRSTMDDYVKVVNNFAHEVVEQRRNDPDKEKRSDLLSRFMNTRDENGNILNDTQLRDIVLNFIIAGRDTTAQAISWTFYELARHPEIEEKLLAEVLDSINEDMTPNQLYEAIKEMKYAHAVFYEVLRHYPSVPVNQKYALTDDVWPDGTHIKAGDYVMWCPHAQGRLEAVWGADAKEFRPERWLIDGSLRKVSQGEWPAFHGGPRVCLGEFLRLTKSSDTGDAGDALPPSEAVPFYADSWAEHYVHEQPDSADEGRLAHVRGETRVVGEMRYRWKLAFA</sequence>
<proteinExistence type="inferred from homology"/>
<accession>A0A433B923</accession>
<reference evidence="6 7" key="1">
    <citation type="journal article" date="2018" name="New Phytol.">
        <title>Phylogenomics of Endogonaceae and evolution of mycorrhizas within Mucoromycota.</title>
        <authorList>
            <person name="Chang Y."/>
            <person name="Desiro A."/>
            <person name="Na H."/>
            <person name="Sandor L."/>
            <person name="Lipzen A."/>
            <person name="Clum A."/>
            <person name="Barry K."/>
            <person name="Grigoriev I.V."/>
            <person name="Martin F.M."/>
            <person name="Stajich J.E."/>
            <person name="Smith M.E."/>
            <person name="Bonito G."/>
            <person name="Spatafora J.W."/>
        </authorList>
    </citation>
    <scope>NUCLEOTIDE SEQUENCE [LARGE SCALE GENOMIC DNA]</scope>
    <source>
        <strain evidence="6 7">GMNB39</strain>
    </source>
</reference>
<dbReference type="InterPro" id="IPR001128">
    <property type="entry name" value="Cyt_P450"/>
</dbReference>
<dbReference type="GO" id="GO:0016705">
    <property type="term" value="F:oxidoreductase activity, acting on paired donors, with incorporation or reduction of molecular oxygen"/>
    <property type="evidence" value="ECO:0007669"/>
    <property type="project" value="InterPro"/>
</dbReference>
<dbReference type="InterPro" id="IPR002401">
    <property type="entry name" value="Cyt_P450_E_grp-I"/>
</dbReference>
<dbReference type="PRINTS" id="PR00385">
    <property type="entry name" value="P450"/>
</dbReference>
<comment type="similarity">
    <text evidence="1">Belongs to the cytochrome P450 family.</text>
</comment>
<keyword evidence="2 5" id="KW-0479">Metal-binding</keyword>
<dbReference type="Gene3D" id="1.10.630.10">
    <property type="entry name" value="Cytochrome P450"/>
    <property type="match status" value="1"/>
</dbReference>
<gene>
    <name evidence="6" type="ORF">BC936DRAFT_139939</name>
</gene>
<evidence type="ECO:0000256" key="1">
    <source>
        <dbReference type="ARBA" id="ARBA00010617"/>
    </source>
</evidence>
<evidence type="ECO:0000256" key="2">
    <source>
        <dbReference type="ARBA" id="ARBA00022723"/>
    </source>
</evidence>
<evidence type="ECO:0000256" key="4">
    <source>
        <dbReference type="ARBA" id="ARBA00023004"/>
    </source>
</evidence>
<keyword evidence="4 5" id="KW-0408">Iron</keyword>
<dbReference type="PRINTS" id="PR00463">
    <property type="entry name" value="EP450I"/>
</dbReference>
<evidence type="ECO:0000313" key="7">
    <source>
        <dbReference type="Proteomes" id="UP000268093"/>
    </source>
</evidence>
<comment type="caution">
    <text evidence="6">The sequence shown here is derived from an EMBL/GenBank/DDBJ whole genome shotgun (WGS) entry which is preliminary data.</text>
</comment>
<dbReference type="GO" id="GO:0020037">
    <property type="term" value="F:heme binding"/>
    <property type="evidence" value="ECO:0007669"/>
    <property type="project" value="InterPro"/>
</dbReference>
<dbReference type="Pfam" id="PF00067">
    <property type="entry name" value="p450"/>
    <property type="match status" value="1"/>
</dbReference>
<keyword evidence="5" id="KW-0349">Heme</keyword>
<keyword evidence="3" id="KW-0560">Oxidoreductase</keyword>
<dbReference type="OrthoDB" id="1470350at2759"/>
<dbReference type="PANTHER" id="PTHR24296">
    <property type="entry name" value="CYTOCHROME P450"/>
    <property type="match status" value="1"/>
</dbReference>
<organism evidence="6 7">
    <name type="scientific">Jimgerdemannia flammicorona</name>
    <dbReference type="NCBI Taxonomy" id="994334"/>
    <lineage>
        <taxon>Eukaryota</taxon>
        <taxon>Fungi</taxon>
        <taxon>Fungi incertae sedis</taxon>
        <taxon>Mucoromycota</taxon>
        <taxon>Mucoromycotina</taxon>
        <taxon>Endogonomycetes</taxon>
        <taxon>Endogonales</taxon>
        <taxon>Endogonaceae</taxon>
        <taxon>Jimgerdemannia</taxon>
    </lineage>
</organism>
<dbReference type="EMBL" id="RBNI01016094">
    <property type="protein sequence ID" value="RUP11883.1"/>
    <property type="molecule type" value="Genomic_DNA"/>
</dbReference>
<comment type="cofactor">
    <cofactor evidence="5">
        <name>heme</name>
        <dbReference type="ChEBI" id="CHEBI:30413"/>
    </cofactor>
</comment>
<feature type="binding site" description="axial binding residue" evidence="5">
    <location>
        <position position="289"/>
    </location>
    <ligand>
        <name>heme</name>
        <dbReference type="ChEBI" id="CHEBI:30413"/>
    </ligand>
    <ligandPart>
        <name>Fe</name>
        <dbReference type="ChEBI" id="CHEBI:18248"/>
    </ligandPart>
</feature>
<dbReference type="GO" id="GO:0005506">
    <property type="term" value="F:iron ion binding"/>
    <property type="evidence" value="ECO:0007669"/>
    <property type="project" value="InterPro"/>
</dbReference>
<evidence type="ECO:0000256" key="3">
    <source>
        <dbReference type="ARBA" id="ARBA00023002"/>
    </source>
</evidence>
<evidence type="ECO:0000256" key="5">
    <source>
        <dbReference type="PIRSR" id="PIRSR602401-1"/>
    </source>
</evidence>